<sequence>MSGWTDGEEQDILEYWFSGTALPNTPTHIGLFTVNPADDGTGSTEVTGGSYAREAWAKNGTNWGSSAGGAPSTIESLLDLEFTEATADWGTITGWGYFTASSAGTLLFFGALDTSKDIDNGDTAKFTAGNLVAKLGDPGDTYT</sequence>
<proteinExistence type="predicted"/>
<dbReference type="EMBL" id="BARS01050928">
    <property type="protein sequence ID" value="GAG52401.1"/>
    <property type="molecule type" value="Genomic_DNA"/>
</dbReference>
<name>X0ZWG8_9ZZZZ</name>
<gene>
    <name evidence="1" type="ORF">S01H1_75946</name>
</gene>
<organism evidence="1">
    <name type="scientific">marine sediment metagenome</name>
    <dbReference type="NCBI Taxonomy" id="412755"/>
    <lineage>
        <taxon>unclassified sequences</taxon>
        <taxon>metagenomes</taxon>
        <taxon>ecological metagenomes</taxon>
    </lineage>
</organism>
<dbReference type="AlphaFoldDB" id="X0ZWG8"/>
<accession>X0ZWG8</accession>
<dbReference type="InterPro" id="IPR056908">
    <property type="entry name" value="Gp80-like"/>
</dbReference>
<dbReference type="Pfam" id="PF23140">
    <property type="entry name" value="Gp80"/>
    <property type="match status" value="1"/>
</dbReference>
<comment type="caution">
    <text evidence="1">The sequence shown here is derived from an EMBL/GenBank/DDBJ whole genome shotgun (WGS) entry which is preliminary data.</text>
</comment>
<reference evidence="1" key="1">
    <citation type="journal article" date="2014" name="Front. Microbiol.">
        <title>High frequency of phylogenetically diverse reductive dehalogenase-homologous genes in deep subseafloor sedimentary metagenomes.</title>
        <authorList>
            <person name="Kawai M."/>
            <person name="Futagami T."/>
            <person name="Toyoda A."/>
            <person name="Takaki Y."/>
            <person name="Nishi S."/>
            <person name="Hori S."/>
            <person name="Arai W."/>
            <person name="Tsubouchi T."/>
            <person name="Morono Y."/>
            <person name="Uchiyama I."/>
            <person name="Ito T."/>
            <person name="Fujiyama A."/>
            <person name="Inagaki F."/>
            <person name="Takami H."/>
        </authorList>
    </citation>
    <scope>NUCLEOTIDE SEQUENCE</scope>
    <source>
        <strain evidence="1">Expedition CK06-06</strain>
    </source>
</reference>
<evidence type="ECO:0000313" key="1">
    <source>
        <dbReference type="EMBL" id="GAG52401.1"/>
    </source>
</evidence>
<protein>
    <submittedName>
        <fullName evidence="1">Uncharacterized protein</fullName>
    </submittedName>
</protein>